<dbReference type="AlphaFoldDB" id="A0AAD2HCD0"/>
<name>A0AAD2HCD0_9AGAR</name>
<keyword evidence="2" id="KW-1185">Reference proteome</keyword>
<evidence type="ECO:0000313" key="1">
    <source>
        <dbReference type="EMBL" id="CAK5272253.1"/>
    </source>
</evidence>
<dbReference type="Proteomes" id="UP001295794">
    <property type="component" value="Unassembled WGS sequence"/>
</dbReference>
<sequence length="79" mass="8404">MPNPWFSTPGQVLHGSHSNWAFITTMVFDTATFDSILNDGFATAWVATPIPRNNVSCMGKPCHGGRSLDAAGALGLALR</sequence>
<comment type="caution">
    <text evidence="1">The sequence shown here is derived from an EMBL/GenBank/DDBJ whole genome shotgun (WGS) entry which is preliminary data.</text>
</comment>
<protein>
    <submittedName>
        <fullName evidence="1">Uncharacterized protein</fullName>
    </submittedName>
</protein>
<dbReference type="EMBL" id="CAVNYO010000181">
    <property type="protein sequence ID" value="CAK5272253.1"/>
    <property type="molecule type" value="Genomic_DNA"/>
</dbReference>
<reference evidence="1" key="1">
    <citation type="submission" date="2023-11" db="EMBL/GenBank/DDBJ databases">
        <authorList>
            <person name="De Vega J J."/>
            <person name="De Vega J J."/>
        </authorList>
    </citation>
    <scope>NUCLEOTIDE SEQUENCE</scope>
</reference>
<proteinExistence type="predicted"/>
<gene>
    <name evidence="1" type="ORF">MYCIT1_LOCUS17872</name>
</gene>
<organism evidence="1 2">
    <name type="scientific">Mycena citricolor</name>
    <dbReference type="NCBI Taxonomy" id="2018698"/>
    <lineage>
        <taxon>Eukaryota</taxon>
        <taxon>Fungi</taxon>
        <taxon>Dikarya</taxon>
        <taxon>Basidiomycota</taxon>
        <taxon>Agaricomycotina</taxon>
        <taxon>Agaricomycetes</taxon>
        <taxon>Agaricomycetidae</taxon>
        <taxon>Agaricales</taxon>
        <taxon>Marasmiineae</taxon>
        <taxon>Mycenaceae</taxon>
        <taxon>Mycena</taxon>
    </lineage>
</organism>
<accession>A0AAD2HCD0</accession>
<evidence type="ECO:0000313" key="2">
    <source>
        <dbReference type="Proteomes" id="UP001295794"/>
    </source>
</evidence>